<reference evidence="5" key="1">
    <citation type="submission" date="2022-04" db="EMBL/GenBank/DDBJ databases">
        <title>Roseomonas acroporae sp. nov., isolated from coral Acropora digitifera.</title>
        <authorList>
            <person name="Sun H."/>
        </authorList>
    </citation>
    <scope>NUCLEOTIDE SEQUENCE</scope>
    <source>
        <strain evidence="5">NAR14</strain>
    </source>
</reference>
<evidence type="ECO:0000256" key="1">
    <source>
        <dbReference type="ARBA" id="ARBA00023015"/>
    </source>
</evidence>
<feature type="domain" description="HTH gntR-type" evidence="4">
    <location>
        <begin position="45"/>
        <end position="112"/>
    </location>
</feature>
<dbReference type="Proteomes" id="UP001139516">
    <property type="component" value="Unassembled WGS sequence"/>
</dbReference>
<dbReference type="GO" id="GO:0003700">
    <property type="term" value="F:DNA-binding transcription factor activity"/>
    <property type="evidence" value="ECO:0007669"/>
    <property type="project" value="InterPro"/>
</dbReference>
<evidence type="ECO:0000259" key="4">
    <source>
        <dbReference type="PROSITE" id="PS50949"/>
    </source>
</evidence>
<dbReference type="Pfam" id="PF00392">
    <property type="entry name" value="GntR"/>
    <property type="match status" value="1"/>
</dbReference>
<dbReference type="SUPFAM" id="SSF48008">
    <property type="entry name" value="GntR ligand-binding domain-like"/>
    <property type="match status" value="1"/>
</dbReference>
<dbReference type="PANTHER" id="PTHR43537:SF20">
    <property type="entry name" value="HTH-TYPE TRANSCRIPTIONAL REPRESSOR GLAR"/>
    <property type="match status" value="1"/>
</dbReference>
<dbReference type="SMART" id="SM00345">
    <property type="entry name" value="HTH_GNTR"/>
    <property type="match status" value="1"/>
</dbReference>
<dbReference type="SMART" id="SM00895">
    <property type="entry name" value="FCD"/>
    <property type="match status" value="1"/>
</dbReference>
<dbReference type="PROSITE" id="PS50949">
    <property type="entry name" value="HTH_GNTR"/>
    <property type="match status" value="1"/>
</dbReference>
<dbReference type="InterPro" id="IPR008920">
    <property type="entry name" value="TF_FadR/GntR_C"/>
</dbReference>
<dbReference type="RefSeq" id="WP_248666216.1">
    <property type="nucleotide sequence ID" value="NZ_JALPRX010000023.1"/>
</dbReference>
<dbReference type="EMBL" id="JALPRX010000023">
    <property type="protein sequence ID" value="MCK8784093.1"/>
    <property type="molecule type" value="Genomic_DNA"/>
</dbReference>
<keyword evidence="6" id="KW-1185">Reference proteome</keyword>
<gene>
    <name evidence="5" type="ORF">M0638_06840</name>
</gene>
<dbReference type="AlphaFoldDB" id="A0A9X2BT00"/>
<evidence type="ECO:0000256" key="3">
    <source>
        <dbReference type="ARBA" id="ARBA00023163"/>
    </source>
</evidence>
<dbReference type="Pfam" id="PF07729">
    <property type="entry name" value="FCD"/>
    <property type="match status" value="1"/>
</dbReference>
<keyword evidence="1" id="KW-0805">Transcription regulation</keyword>
<keyword evidence="3" id="KW-0804">Transcription</keyword>
<dbReference type="GO" id="GO:0003677">
    <property type="term" value="F:DNA binding"/>
    <property type="evidence" value="ECO:0007669"/>
    <property type="project" value="UniProtKB-KW"/>
</dbReference>
<dbReference type="InterPro" id="IPR036388">
    <property type="entry name" value="WH-like_DNA-bd_sf"/>
</dbReference>
<dbReference type="PANTHER" id="PTHR43537">
    <property type="entry name" value="TRANSCRIPTIONAL REGULATOR, GNTR FAMILY"/>
    <property type="match status" value="1"/>
</dbReference>
<dbReference type="Gene3D" id="1.10.10.10">
    <property type="entry name" value="Winged helix-like DNA-binding domain superfamily/Winged helix DNA-binding domain"/>
    <property type="match status" value="1"/>
</dbReference>
<name>A0A9X2BT00_9PROT</name>
<dbReference type="Gene3D" id="1.20.120.530">
    <property type="entry name" value="GntR ligand-binding domain-like"/>
    <property type="match status" value="1"/>
</dbReference>
<dbReference type="SUPFAM" id="SSF46785">
    <property type="entry name" value="Winged helix' DNA-binding domain"/>
    <property type="match status" value="1"/>
</dbReference>
<protein>
    <submittedName>
        <fullName evidence="5">GntR family transcriptional regulator</fullName>
    </submittedName>
</protein>
<organism evidence="5 6">
    <name type="scientific">Roseomonas acroporae</name>
    <dbReference type="NCBI Taxonomy" id="2937791"/>
    <lineage>
        <taxon>Bacteria</taxon>
        <taxon>Pseudomonadati</taxon>
        <taxon>Pseudomonadota</taxon>
        <taxon>Alphaproteobacteria</taxon>
        <taxon>Acetobacterales</taxon>
        <taxon>Roseomonadaceae</taxon>
        <taxon>Roseomonas</taxon>
    </lineage>
</organism>
<proteinExistence type="predicted"/>
<keyword evidence="2" id="KW-0238">DNA-binding</keyword>
<sequence>MSASMCALTGAGKGKYKFLAVIEHPAGADAPGLPAEAATAVPPDLTLAESAARRLRRDILAGSLPPAARLRLRDLSAQYGLGATPLREALSRLAAEGLVTLEGQKGFSVPPVTRAHLLDITRSRQVAEPEALRLAMAEGGAAWEDGIVATLSLLRHEVGRRAPESTAWLDRYEARHHAFHRALIAGCGLPSLRRFCDDLYVQKTRYRRVTGSAYADWPAVQAAHEGLAAAALARDPGAPALLSRHIGTTADQLLALLGEAPLPPARA</sequence>
<dbReference type="InterPro" id="IPR000524">
    <property type="entry name" value="Tscrpt_reg_HTH_GntR"/>
</dbReference>
<dbReference type="InterPro" id="IPR011711">
    <property type="entry name" value="GntR_C"/>
</dbReference>
<evidence type="ECO:0000256" key="2">
    <source>
        <dbReference type="ARBA" id="ARBA00023125"/>
    </source>
</evidence>
<evidence type="ECO:0000313" key="5">
    <source>
        <dbReference type="EMBL" id="MCK8784093.1"/>
    </source>
</evidence>
<accession>A0A9X2BT00</accession>
<dbReference type="CDD" id="cd07377">
    <property type="entry name" value="WHTH_GntR"/>
    <property type="match status" value="1"/>
</dbReference>
<evidence type="ECO:0000313" key="6">
    <source>
        <dbReference type="Proteomes" id="UP001139516"/>
    </source>
</evidence>
<comment type="caution">
    <text evidence="5">The sequence shown here is derived from an EMBL/GenBank/DDBJ whole genome shotgun (WGS) entry which is preliminary data.</text>
</comment>
<dbReference type="InterPro" id="IPR036390">
    <property type="entry name" value="WH_DNA-bd_sf"/>
</dbReference>